<protein>
    <submittedName>
        <fullName evidence="3">Uncharacterized protein</fullName>
    </submittedName>
</protein>
<evidence type="ECO:0000313" key="3">
    <source>
        <dbReference type="EMBL" id="ABO97578.1"/>
    </source>
</evidence>
<evidence type="ECO:0000256" key="2">
    <source>
        <dbReference type="SAM" id="MobiDB-lite"/>
    </source>
</evidence>
<feature type="coiled-coil region" evidence="1">
    <location>
        <begin position="104"/>
        <end position="138"/>
    </location>
</feature>
<evidence type="ECO:0000313" key="4">
    <source>
        <dbReference type="Proteomes" id="UP000001568"/>
    </source>
</evidence>
<dbReference type="KEGG" id="olu:OSTLU_16362"/>
<organism evidence="3 4">
    <name type="scientific">Ostreococcus lucimarinus (strain CCE9901)</name>
    <dbReference type="NCBI Taxonomy" id="436017"/>
    <lineage>
        <taxon>Eukaryota</taxon>
        <taxon>Viridiplantae</taxon>
        <taxon>Chlorophyta</taxon>
        <taxon>Mamiellophyceae</taxon>
        <taxon>Mamiellales</taxon>
        <taxon>Bathycoccaceae</taxon>
        <taxon>Ostreococcus</taxon>
    </lineage>
</organism>
<proteinExistence type="predicted"/>
<reference evidence="3 4" key="1">
    <citation type="journal article" date="2007" name="Proc. Natl. Acad. Sci. U.S.A.">
        <title>The tiny eukaryote Ostreococcus provides genomic insights into the paradox of plankton speciation.</title>
        <authorList>
            <person name="Palenik B."/>
            <person name="Grimwood J."/>
            <person name="Aerts A."/>
            <person name="Rouze P."/>
            <person name="Salamov A."/>
            <person name="Putnam N."/>
            <person name="Dupont C."/>
            <person name="Jorgensen R."/>
            <person name="Derelle E."/>
            <person name="Rombauts S."/>
            <person name="Zhou K."/>
            <person name="Otillar R."/>
            <person name="Merchant S.S."/>
            <person name="Podell S."/>
            <person name="Gaasterland T."/>
            <person name="Napoli C."/>
            <person name="Gendler K."/>
            <person name="Manuell A."/>
            <person name="Tai V."/>
            <person name="Vallon O."/>
            <person name="Piganeau G."/>
            <person name="Jancek S."/>
            <person name="Heijde M."/>
            <person name="Jabbari K."/>
            <person name="Bowler C."/>
            <person name="Lohr M."/>
            <person name="Robbens S."/>
            <person name="Werner G."/>
            <person name="Dubchak I."/>
            <person name="Pazour G.J."/>
            <person name="Ren Q."/>
            <person name="Paulsen I."/>
            <person name="Delwiche C."/>
            <person name="Schmutz J."/>
            <person name="Rokhsar D."/>
            <person name="Van de Peer Y."/>
            <person name="Moreau H."/>
            <person name="Grigoriev I.V."/>
        </authorList>
    </citation>
    <scope>NUCLEOTIDE SEQUENCE [LARGE SCALE GENOMIC DNA]</scope>
    <source>
        <strain evidence="3 4">CCE9901</strain>
    </source>
</reference>
<dbReference type="OMA" id="RALCIKQ"/>
<dbReference type="Gramene" id="ABO97578">
    <property type="protein sequence ID" value="ABO97578"/>
    <property type="gene ID" value="OSTLU_16362"/>
</dbReference>
<keyword evidence="4" id="KW-1185">Reference proteome</keyword>
<dbReference type="EMBL" id="CP000588">
    <property type="protein sequence ID" value="ABO97578.1"/>
    <property type="molecule type" value="Genomic_DNA"/>
</dbReference>
<dbReference type="Proteomes" id="UP000001568">
    <property type="component" value="Chromosome 8"/>
</dbReference>
<name>A4S120_OSTLU</name>
<dbReference type="HOGENOM" id="CLU_1780554_0_0_1"/>
<dbReference type="GeneID" id="5003360"/>
<keyword evidence="1" id="KW-0175">Coiled coil</keyword>
<feature type="compositionally biased region" description="Basic residues" evidence="2">
    <location>
        <begin position="27"/>
        <end position="36"/>
    </location>
</feature>
<feature type="region of interest" description="Disordered" evidence="2">
    <location>
        <begin position="1"/>
        <end position="44"/>
    </location>
</feature>
<gene>
    <name evidence="3" type="ORF">OSTLU_16362</name>
</gene>
<evidence type="ECO:0000256" key="1">
    <source>
        <dbReference type="SAM" id="Coils"/>
    </source>
</evidence>
<feature type="compositionally biased region" description="Basic and acidic residues" evidence="2">
    <location>
        <begin position="1"/>
        <end position="18"/>
    </location>
</feature>
<dbReference type="AlphaFoldDB" id="A4S120"/>
<accession>A4S120</accession>
<dbReference type="RefSeq" id="XP_001419285.1">
    <property type="nucleotide sequence ID" value="XM_001419248.1"/>
</dbReference>
<sequence>MARVARAHENALRFDRTRASPAPPRARASRRARRVPARATHAGDNAGDLHERALCIKQRALNLARNRVRGGDYVNDDVTQMRGRKFEAEARVRRLKSDLNARLLLERFSEAREISREIERAEDEIDRIQLAIAAEQERAIERFEDA</sequence>